<dbReference type="EMBL" id="WVTA01000018">
    <property type="protein sequence ID" value="KAK3197538.1"/>
    <property type="molecule type" value="Genomic_DNA"/>
</dbReference>
<evidence type="ECO:0000313" key="3">
    <source>
        <dbReference type="EMBL" id="KAK3197538.1"/>
    </source>
</evidence>
<proteinExistence type="predicted"/>
<dbReference type="InterPro" id="IPR010730">
    <property type="entry name" value="HET"/>
</dbReference>
<name>A0AAN6LNI7_9PLEO</name>
<gene>
    <name evidence="3" type="ORF">GRF29_216g577385</name>
</gene>
<evidence type="ECO:0000259" key="2">
    <source>
        <dbReference type="Pfam" id="PF06985"/>
    </source>
</evidence>
<dbReference type="PANTHER" id="PTHR24148:SF78">
    <property type="entry name" value="HETEROKARYON INCOMPATIBILITY DOMAIN-CONTAINING PROTEIN"/>
    <property type="match status" value="1"/>
</dbReference>
<comment type="caution">
    <text evidence="3">The sequence shown here is derived from an EMBL/GenBank/DDBJ whole genome shotgun (WGS) entry which is preliminary data.</text>
</comment>
<evidence type="ECO:0000256" key="1">
    <source>
        <dbReference type="SAM" id="MobiDB-lite"/>
    </source>
</evidence>
<feature type="domain" description="Heterokaryon incompatibility" evidence="2">
    <location>
        <begin position="51"/>
        <end position="200"/>
    </location>
</feature>
<feature type="region of interest" description="Disordered" evidence="1">
    <location>
        <begin position="927"/>
        <end position="953"/>
    </location>
</feature>
<evidence type="ECO:0000313" key="4">
    <source>
        <dbReference type="Proteomes" id="UP001280581"/>
    </source>
</evidence>
<protein>
    <recommendedName>
        <fullName evidence="2">Heterokaryon incompatibility domain-containing protein</fullName>
    </recommendedName>
</protein>
<reference evidence="3 4" key="1">
    <citation type="submission" date="2021-02" db="EMBL/GenBank/DDBJ databases">
        <title>Genome assembly of Pseudopithomyces chartarum.</title>
        <authorList>
            <person name="Jauregui R."/>
            <person name="Singh J."/>
            <person name="Voisey C."/>
        </authorList>
    </citation>
    <scope>NUCLEOTIDE SEQUENCE [LARGE SCALE GENOMIC DNA]</scope>
    <source>
        <strain evidence="3 4">AGR01</strain>
    </source>
</reference>
<feature type="compositionally biased region" description="Basic and acidic residues" evidence="1">
    <location>
        <begin position="936"/>
        <end position="948"/>
    </location>
</feature>
<dbReference type="Pfam" id="PF06985">
    <property type="entry name" value="HET"/>
    <property type="match status" value="1"/>
</dbReference>
<dbReference type="InterPro" id="IPR052895">
    <property type="entry name" value="HetReg/Transcr_Mod"/>
</dbReference>
<sequence length="965" mass="109625">MAEKPKDPYEYSALLAHPNSIRLLRLLPADRSDDPVQCQIFNYSLTTPPHGTELAVTKNLHVALQRLRDPSLDRILWADAACINQEDLEERTQQVQMMAMIYAYASRVIVWLGEEENGSAEAMELIRAEASRMYRREKDLEMHEGDTGEQSDDVRLGEEALLAGGFNKLDDKKVTELNVRDQVMLFLRRPWFRRIWVLQEIAAARVMVVVCGTEEVTGACFNRGLSGILGLYDDPHLHSIVAPIIYLLGDASILRLKKHTTGEPFRLEICPLSTLIDMFRFREATDRRDKVYALLGIASQSPEAYDIKPDYSVEWATVFRELTRSVLGTKVEADWIKNNGKEYGQLTGKGCTLGRVVGVDNSKSNCQLVSITPTSHFSRQADEGPQKADLKWIIHNSTTAVQRGDVICWIEGSKGATIVRSQENCFMVIVVLAKLPRELADKMFIQEGTPIHPPDVDGTVVRLAPTQYSRRFHLLWKFDADWTASWVRDIQQSQEISIRISRLLSMAQIFEDVNDLDEIKTIVRCGSELLQRQENLPAETIQHFQDLRQTIPNWSLYLELKQNLRSILRGDSSTTRLPDDVELDIVEIRPQLATGVRIVAELLTFFFNEISLLHSSWSEAPRQDLGLKLTFFFEIWGSAITTTSMIGFIEFAEWLSLSQRNTVGHPLHPLYMEMVEILVRATAHQPLWGKIILESLFTFAAGNVNRMYCLLRAFVVCSIAPPEWKQVVVECVLATLQGDFSAWTSLEIEERYTTALDVLWNVYIVPAKDFVAISPSGAFRTRAQTLEQFVNDFRIWRACYEGHASAIWTGMVDHEWVDTELQFICKNTQGRWCRVAAFEAAAINGHVECCKVLLERGFRIRTTPSSWIDLCKRANIPKETAEQITELLSTYHPTQWGVSTAVRIGNVRSKSVSERKERLRMKRGVWETGSDAQTGGKHDSDNKGRHDLILSSSHQGPGAFLMNQF</sequence>
<dbReference type="PANTHER" id="PTHR24148">
    <property type="entry name" value="ANKYRIN REPEAT DOMAIN-CONTAINING PROTEIN 39 HOMOLOG-RELATED"/>
    <property type="match status" value="1"/>
</dbReference>
<dbReference type="AlphaFoldDB" id="A0AAN6LNI7"/>
<dbReference type="Proteomes" id="UP001280581">
    <property type="component" value="Unassembled WGS sequence"/>
</dbReference>
<keyword evidence="4" id="KW-1185">Reference proteome</keyword>
<organism evidence="3 4">
    <name type="scientific">Pseudopithomyces chartarum</name>
    <dbReference type="NCBI Taxonomy" id="1892770"/>
    <lineage>
        <taxon>Eukaryota</taxon>
        <taxon>Fungi</taxon>
        <taxon>Dikarya</taxon>
        <taxon>Ascomycota</taxon>
        <taxon>Pezizomycotina</taxon>
        <taxon>Dothideomycetes</taxon>
        <taxon>Pleosporomycetidae</taxon>
        <taxon>Pleosporales</taxon>
        <taxon>Massarineae</taxon>
        <taxon>Didymosphaeriaceae</taxon>
        <taxon>Pseudopithomyces</taxon>
    </lineage>
</organism>
<accession>A0AAN6LNI7</accession>